<name>A0A1R3U4U4_9HYPH</name>
<sequence length="119" mass="13559">MLRFLMLIALCLSISGCGLTKVPDFIHDRDVNRLDAVGVTLETARNMATRNGFRCNQSLDRNRTVVSKDKVQRKTDILECHKTSLDLVCPQRRYVVFNADPQSGRVYSVGRRITQHSCF</sequence>
<feature type="signal peptide" evidence="1">
    <location>
        <begin position="1"/>
        <end position="20"/>
    </location>
</feature>
<dbReference type="EMBL" id="FMUE01000025">
    <property type="protein sequence ID" value="SCX35944.1"/>
    <property type="molecule type" value="Genomic_DNA"/>
</dbReference>
<evidence type="ECO:0008006" key="4">
    <source>
        <dbReference type="Google" id="ProtNLM"/>
    </source>
</evidence>
<evidence type="ECO:0000313" key="3">
    <source>
        <dbReference type="Proteomes" id="UP000187891"/>
    </source>
</evidence>
<gene>
    <name evidence="2" type="ORF">DSM25559_5221</name>
</gene>
<keyword evidence="1" id="KW-0732">Signal</keyword>
<proteinExistence type="predicted"/>
<dbReference type="AlphaFoldDB" id="A0A1R3U4U4"/>
<protein>
    <recommendedName>
        <fullName evidence="4">Lipoprotein</fullName>
    </recommendedName>
</protein>
<accession>A0A1R3U4U4</accession>
<organism evidence="2 3">
    <name type="scientific">Agrobacterium rosae</name>
    <dbReference type="NCBI Taxonomy" id="1972867"/>
    <lineage>
        <taxon>Bacteria</taxon>
        <taxon>Pseudomonadati</taxon>
        <taxon>Pseudomonadota</taxon>
        <taxon>Alphaproteobacteria</taxon>
        <taxon>Hyphomicrobiales</taxon>
        <taxon>Rhizobiaceae</taxon>
        <taxon>Rhizobium/Agrobacterium group</taxon>
        <taxon>Agrobacterium</taxon>
    </lineage>
</organism>
<dbReference type="Proteomes" id="UP000187891">
    <property type="component" value="Unassembled WGS sequence"/>
</dbReference>
<evidence type="ECO:0000313" key="2">
    <source>
        <dbReference type="EMBL" id="SCX35944.1"/>
    </source>
</evidence>
<feature type="chain" id="PRO_5012616387" description="Lipoprotein" evidence="1">
    <location>
        <begin position="21"/>
        <end position="119"/>
    </location>
</feature>
<evidence type="ECO:0000256" key="1">
    <source>
        <dbReference type="SAM" id="SignalP"/>
    </source>
</evidence>
<reference evidence="3" key="1">
    <citation type="submission" date="2016-10" db="EMBL/GenBank/DDBJ databases">
        <authorList>
            <person name="Wibberg D."/>
        </authorList>
    </citation>
    <scope>NUCLEOTIDE SEQUENCE [LARGE SCALE GENOMIC DNA]</scope>
</reference>
<dbReference type="PROSITE" id="PS51257">
    <property type="entry name" value="PROKAR_LIPOPROTEIN"/>
    <property type="match status" value="1"/>
</dbReference>